<keyword evidence="1 5" id="KW-0597">Phosphoprotein</keyword>
<keyword evidence="9" id="KW-1185">Reference proteome</keyword>
<evidence type="ECO:0000313" key="9">
    <source>
        <dbReference type="Proteomes" id="UP001209317"/>
    </source>
</evidence>
<dbReference type="InterPro" id="IPR016032">
    <property type="entry name" value="Sig_transdc_resp-reg_C-effctor"/>
</dbReference>
<dbReference type="InterPro" id="IPR001789">
    <property type="entry name" value="Sig_transdc_resp-reg_receiver"/>
</dbReference>
<dbReference type="PROSITE" id="PS00622">
    <property type="entry name" value="HTH_LUXR_1"/>
    <property type="match status" value="1"/>
</dbReference>
<dbReference type="InterPro" id="IPR011006">
    <property type="entry name" value="CheY-like_superfamily"/>
</dbReference>
<dbReference type="InterPro" id="IPR039420">
    <property type="entry name" value="WalR-like"/>
</dbReference>
<dbReference type="PROSITE" id="PS50110">
    <property type="entry name" value="RESPONSE_REGULATORY"/>
    <property type="match status" value="1"/>
</dbReference>
<organism evidence="8 9">
    <name type="scientific">Haoranjiania flava</name>
    <dbReference type="NCBI Taxonomy" id="1856322"/>
    <lineage>
        <taxon>Bacteria</taxon>
        <taxon>Pseudomonadati</taxon>
        <taxon>Bacteroidota</taxon>
        <taxon>Chitinophagia</taxon>
        <taxon>Chitinophagales</taxon>
        <taxon>Chitinophagaceae</taxon>
        <taxon>Haoranjiania</taxon>
    </lineage>
</organism>
<evidence type="ECO:0000259" key="7">
    <source>
        <dbReference type="PROSITE" id="PS50110"/>
    </source>
</evidence>
<evidence type="ECO:0000256" key="3">
    <source>
        <dbReference type="ARBA" id="ARBA00023125"/>
    </source>
</evidence>
<evidence type="ECO:0000256" key="2">
    <source>
        <dbReference type="ARBA" id="ARBA00023015"/>
    </source>
</evidence>
<dbReference type="EMBL" id="JAOTPL010000007">
    <property type="protein sequence ID" value="MCU7694176.1"/>
    <property type="molecule type" value="Genomic_DNA"/>
</dbReference>
<dbReference type="SUPFAM" id="SSF46894">
    <property type="entry name" value="C-terminal effector domain of the bipartite response regulators"/>
    <property type="match status" value="1"/>
</dbReference>
<gene>
    <name evidence="8" type="ORF">OD355_06575</name>
</gene>
<dbReference type="GO" id="GO:0003677">
    <property type="term" value="F:DNA binding"/>
    <property type="evidence" value="ECO:0007669"/>
    <property type="project" value="UniProtKB-KW"/>
</dbReference>
<evidence type="ECO:0000313" key="8">
    <source>
        <dbReference type="EMBL" id="MCU7694176.1"/>
    </source>
</evidence>
<dbReference type="PRINTS" id="PR00038">
    <property type="entry name" value="HTHLUXR"/>
</dbReference>
<proteinExistence type="predicted"/>
<evidence type="ECO:0000256" key="1">
    <source>
        <dbReference type="ARBA" id="ARBA00022553"/>
    </source>
</evidence>
<dbReference type="Pfam" id="PF00196">
    <property type="entry name" value="GerE"/>
    <property type="match status" value="1"/>
</dbReference>
<dbReference type="PANTHER" id="PTHR43214">
    <property type="entry name" value="TWO-COMPONENT RESPONSE REGULATOR"/>
    <property type="match status" value="1"/>
</dbReference>
<name>A0AAE3INE0_9BACT</name>
<dbReference type="CDD" id="cd17535">
    <property type="entry name" value="REC_NarL-like"/>
    <property type="match status" value="1"/>
</dbReference>
<dbReference type="RefSeq" id="WP_263037662.1">
    <property type="nucleotide sequence ID" value="NZ_JAOTPL010000007.1"/>
</dbReference>
<dbReference type="CDD" id="cd06170">
    <property type="entry name" value="LuxR_C_like"/>
    <property type="match status" value="1"/>
</dbReference>
<dbReference type="PANTHER" id="PTHR43214:SF24">
    <property type="entry name" value="TRANSCRIPTIONAL REGULATORY PROTEIN NARL-RELATED"/>
    <property type="match status" value="1"/>
</dbReference>
<dbReference type="AlphaFoldDB" id="A0AAE3INE0"/>
<sequence length="207" mass="23230">MDIRIFIYDDNTSRTNSLKTLIEESPGLEVAGNASNCSDIINDIEQTYPDIILMDINMPECDGITGLIQIKKMYPHIKVLMQTVFEDSDKIFKCIRNGASGYILKRDSAQNLIKAIYDVYNGGAVMTPDIAQKVIEFFRPSKDLSPLSARENEVLSLLASGLSYKMIASELNISFNTVCTHTKRMYEKLQIDSAGEAIAYYYKNIGI</sequence>
<dbReference type="Gene3D" id="3.40.50.2300">
    <property type="match status" value="1"/>
</dbReference>
<keyword evidence="4" id="KW-0804">Transcription</keyword>
<feature type="domain" description="Response regulatory" evidence="7">
    <location>
        <begin position="4"/>
        <end position="120"/>
    </location>
</feature>
<comment type="caution">
    <text evidence="8">The sequence shown here is derived from an EMBL/GenBank/DDBJ whole genome shotgun (WGS) entry which is preliminary data.</text>
</comment>
<protein>
    <submittedName>
        <fullName evidence="8">Response regulator transcription factor</fullName>
    </submittedName>
</protein>
<dbReference type="PROSITE" id="PS50043">
    <property type="entry name" value="HTH_LUXR_2"/>
    <property type="match status" value="1"/>
</dbReference>
<reference evidence="8" key="1">
    <citation type="submission" date="2022-10" db="EMBL/GenBank/DDBJ databases">
        <authorList>
            <person name="Kim H.S."/>
            <person name="Kim J.-S."/>
            <person name="Suh M.K."/>
            <person name="Eom M.K."/>
            <person name="Lee J.-S."/>
        </authorList>
    </citation>
    <scope>NUCLEOTIDE SEQUENCE</scope>
    <source>
        <strain evidence="8">LIP-5</strain>
    </source>
</reference>
<dbReference type="SUPFAM" id="SSF52172">
    <property type="entry name" value="CheY-like"/>
    <property type="match status" value="1"/>
</dbReference>
<feature type="modified residue" description="4-aspartylphosphate" evidence="5">
    <location>
        <position position="55"/>
    </location>
</feature>
<feature type="domain" description="HTH luxR-type" evidence="6">
    <location>
        <begin position="140"/>
        <end position="205"/>
    </location>
</feature>
<dbReference type="InterPro" id="IPR058245">
    <property type="entry name" value="NreC/VraR/RcsB-like_REC"/>
</dbReference>
<evidence type="ECO:0000259" key="6">
    <source>
        <dbReference type="PROSITE" id="PS50043"/>
    </source>
</evidence>
<evidence type="ECO:0000256" key="5">
    <source>
        <dbReference type="PROSITE-ProRule" id="PRU00169"/>
    </source>
</evidence>
<dbReference type="Proteomes" id="UP001209317">
    <property type="component" value="Unassembled WGS sequence"/>
</dbReference>
<accession>A0AAE3INE0</accession>
<dbReference type="Pfam" id="PF00072">
    <property type="entry name" value="Response_reg"/>
    <property type="match status" value="1"/>
</dbReference>
<dbReference type="SMART" id="SM00421">
    <property type="entry name" value="HTH_LUXR"/>
    <property type="match status" value="1"/>
</dbReference>
<evidence type="ECO:0000256" key="4">
    <source>
        <dbReference type="ARBA" id="ARBA00023163"/>
    </source>
</evidence>
<dbReference type="InterPro" id="IPR000792">
    <property type="entry name" value="Tscrpt_reg_LuxR_C"/>
</dbReference>
<keyword evidence="2" id="KW-0805">Transcription regulation</keyword>
<dbReference type="GO" id="GO:0006355">
    <property type="term" value="P:regulation of DNA-templated transcription"/>
    <property type="evidence" value="ECO:0007669"/>
    <property type="project" value="InterPro"/>
</dbReference>
<dbReference type="SMART" id="SM00448">
    <property type="entry name" value="REC"/>
    <property type="match status" value="1"/>
</dbReference>
<dbReference type="GO" id="GO:0000160">
    <property type="term" value="P:phosphorelay signal transduction system"/>
    <property type="evidence" value="ECO:0007669"/>
    <property type="project" value="InterPro"/>
</dbReference>
<keyword evidence="3" id="KW-0238">DNA-binding</keyword>